<evidence type="ECO:0000313" key="11">
    <source>
        <dbReference type="EMBL" id="ACY17139.1"/>
    </source>
</evidence>
<dbReference type="GO" id="GO:0017038">
    <property type="term" value="P:protein import"/>
    <property type="evidence" value="ECO:0007669"/>
    <property type="project" value="TreeGrafter"/>
</dbReference>
<dbReference type="OrthoDB" id="9805133at2"/>
<dbReference type="RefSeq" id="WP_012829737.1">
    <property type="nucleotide sequence ID" value="NC_013440.1"/>
</dbReference>
<organism evidence="11 12">
    <name type="scientific">Haliangium ochraceum (strain DSM 14365 / JCM 11303 / SMP-2)</name>
    <dbReference type="NCBI Taxonomy" id="502025"/>
    <lineage>
        <taxon>Bacteria</taxon>
        <taxon>Pseudomonadati</taxon>
        <taxon>Myxococcota</taxon>
        <taxon>Polyangia</taxon>
        <taxon>Haliangiales</taxon>
        <taxon>Kofleriaceae</taxon>
        <taxon>Haliangium</taxon>
    </lineage>
</organism>
<gene>
    <name evidence="11" type="ordered locus">Hoch_4648</name>
</gene>
<reference evidence="11 12" key="1">
    <citation type="journal article" date="2010" name="Stand. Genomic Sci.">
        <title>Complete genome sequence of Haliangium ochraceum type strain (SMP-2).</title>
        <authorList>
            <consortium name="US DOE Joint Genome Institute (JGI-PGF)"/>
            <person name="Ivanova N."/>
            <person name="Daum C."/>
            <person name="Lang E."/>
            <person name="Abt B."/>
            <person name="Kopitz M."/>
            <person name="Saunders E."/>
            <person name="Lapidus A."/>
            <person name="Lucas S."/>
            <person name="Glavina Del Rio T."/>
            <person name="Nolan M."/>
            <person name="Tice H."/>
            <person name="Copeland A."/>
            <person name="Cheng J.F."/>
            <person name="Chen F."/>
            <person name="Bruce D."/>
            <person name="Goodwin L."/>
            <person name="Pitluck S."/>
            <person name="Mavromatis K."/>
            <person name="Pati A."/>
            <person name="Mikhailova N."/>
            <person name="Chen A."/>
            <person name="Palaniappan K."/>
            <person name="Land M."/>
            <person name="Hauser L."/>
            <person name="Chang Y.J."/>
            <person name="Jeffries C.D."/>
            <person name="Detter J.C."/>
            <person name="Brettin T."/>
            <person name="Rohde M."/>
            <person name="Goker M."/>
            <person name="Bristow J."/>
            <person name="Markowitz V."/>
            <person name="Eisen J.A."/>
            <person name="Hugenholtz P."/>
            <person name="Kyrpides N.C."/>
            <person name="Klenk H.P."/>
        </authorList>
    </citation>
    <scope>NUCLEOTIDE SEQUENCE [LARGE SCALE GENOMIC DNA]</scope>
    <source>
        <strain evidence="12">DSM 14365 / CIP 107738 / JCM 11303 / AJ 13395 / SMP-2</strain>
    </source>
</reference>
<evidence type="ECO:0000256" key="2">
    <source>
        <dbReference type="ARBA" id="ARBA00022448"/>
    </source>
</evidence>
<dbReference type="HOGENOM" id="CLU_053325_4_4_7"/>
<evidence type="ECO:0000259" key="10">
    <source>
        <dbReference type="Pfam" id="PF01618"/>
    </source>
</evidence>
<comment type="similarity">
    <text evidence="8">Belongs to the exbB/tolQ family.</text>
</comment>
<keyword evidence="7 9" id="KW-0472">Membrane</keyword>
<feature type="transmembrane region" description="Helical" evidence="9">
    <location>
        <begin position="161"/>
        <end position="182"/>
    </location>
</feature>
<dbReference type="KEGG" id="hoh:Hoch_4648"/>
<keyword evidence="2 8" id="KW-0813">Transport</keyword>
<keyword evidence="5 8" id="KW-0653">Protein transport</keyword>
<sequence length="218" mass="23576">MNLTEQFLNFALLGAEWVMWLLVILSIVSVGVMIERILFLRARRIDVRELSREVARALDDDDLAPLKKKYTDSDAMAAQVAIRGLAERHHGTDAASEAMNSGKTRARKDYERYLVILGTLGNNAPFIGLFGTVLGIIQAFQDLSGNAQGGAEVVMGGISEALVATAIGLLVAIPAVVAFNYFNRRVREAISVTDDIAHTILSELHGRAHRDATSGGAS</sequence>
<proteinExistence type="inferred from homology"/>
<dbReference type="STRING" id="502025.Hoch_4648"/>
<evidence type="ECO:0000256" key="7">
    <source>
        <dbReference type="ARBA" id="ARBA00023136"/>
    </source>
</evidence>
<keyword evidence="4 9" id="KW-0812">Transmembrane</keyword>
<dbReference type="PANTHER" id="PTHR30625:SF15">
    <property type="entry name" value="BIOPOLYMER TRANSPORT PROTEIN EXBB"/>
    <property type="match status" value="1"/>
</dbReference>
<evidence type="ECO:0000256" key="3">
    <source>
        <dbReference type="ARBA" id="ARBA00022475"/>
    </source>
</evidence>
<accession>D0LRB1</accession>
<dbReference type="InterPro" id="IPR002898">
    <property type="entry name" value="MotA_ExbB_proton_chnl"/>
</dbReference>
<evidence type="ECO:0000256" key="8">
    <source>
        <dbReference type="RuleBase" id="RU004057"/>
    </source>
</evidence>
<comment type="subcellular location">
    <subcellularLocation>
        <location evidence="1">Cell membrane</location>
        <topology evidence="1">Multi-pass membrane protein</topology>
    </subcellularLocation>
    <subcellularLocation>
        <location evidence="8">Membrane</location>
        <topology evidence="8">Multi-pass membrane protein</topology>
    </subcellularLocation>
</comment>
<name>D0LRB1_HALO1</name>
<feature type="domain" description="MotA/TolQ/ExbB proton channel" evidence="10">
    <location>
        <begin position="76"/>
        <end position="191"/>
    </location>
</feature>
<evidence type="ECO:0000256" key="6">
    <source>
        <dbReference type="ARBA" id="ARBA00022989"/>
    </source>
</evidence>
<evidence type="ECO:0000313" key="12">
    <source>
        <dbReference type="Proteomes" id="UP000001880"/>
    </source>
</evidence>
<evidence type="ECO:0000256" key="9">
    <source>
        <dbReference type="SAM" id="Phobius"/>
    </source>
</evidence>
<dbReference type="PANTHER" id="PTHR30625">
    <property type="entry name" value="PROTEIN TOLQ"/>
    <property type="match status" value="1"/>
</dbReference>
<dbReference type="InterPro" id="IPR050790">
    <property type="entry name" value="ExbB/TolQ_transport"/>
</dbReference>
<dbReference type="EMBL" id="CP001804">
    <property type="protein sequence ID" value="ACY17139.1"/>
    <property type="molecule type" value="Genomic_DNA"/>
</dbReference>
<keyword evidence="12" id="KW-1185">Reference proteome</keyword>
<evidence type="ECO:0000256" key="4">
    <source>
        <dbReference type="ARBA" id="ARBA00022692"/>
    </source>
</evidence>
<keyword evidence="3" id="KW-1003">Cell membrane</keyword>
<dbReference type="AlphaFoldDB" id="D0LRB1"/>
<dbReference type="Proteomes" id="UP000001880">
    <property type="component" value="Chromosome"/>
</dbReference>
<protein>
    <submittedName>
        <fullName evidence="11">MotA/TolQ/ExbB proton channel</fullName>
    </submittedName>
</protein>
<evidence type="ECO:0000256" key="1">
    <source>
        <dbReference type="ARBA" id="ARBA00004651"/>
    </source>
</evidence>
<dbReference type="Pfam" id="PF01618">
    <property type="entry name" value="MotA_ExbB"/>
    <property type="match status" value="1"/>
</dbReference>
<feature type="transmembrane region" description="Helical" evidence="9">
    <location>
        <begin position="17"/>
        <end position="39"/>
    </location>
</feature>
<evidence type="ECO:0000256" key="5">
    <source>
        <dbReference type="ARBA" id="ARBA00022927"/>
    </source>
</evidence>
<dbReference type="eggNOG" id="COG0811">
    <property type="taxonomic scope" value="Bacteria"/>
</dbReference>
<keyword evidence="6 9" id="KW-1133">Transmembrane helix</keyword>
<dbReference type="GO" id="GO:0005886">
    <property type="term" value="C:plasma membrane"/>
    <property type="evidence" value="ECO:0007669"/>
    <property type="project" value="UniProtKB-SubCell"/>
</dbReference>
<feature type="transmembrane region" description="Helical" evidence="9">
    <location>
        <begin position="113"/>
        <end position="141"/>
    </location>
</feature>